<proteinExistence type="inferred from homology"/>
<dbReference type="InterPro" id="IPR043504">
    <property type="entry name" value="Peptidase_S1_PA_chymotrypsin"/>
</dbReference>
<dbReference type="Gene3D" id="2.40.10.10">
    <property type="entry name" value="Trypsin-like serine proteases"/>
    <property type="match status" value="2"/>
</dbReference>
<comment type="similarity">
    <text evidence="1">Belongs to the peptidase S1C family.</text>
</comment>
<dbReference type="SUPFAM" id="SSF50156">
    <property type="entry name" value="PDZ domain-like"/>
    <property type="match status" value="1"/>
</dbReference>
<dbReference type="PANTHER" id="PTHR43343:SF3">
    <property type="entry name" value="PROTEASE DO-LIKE 8, CHLOROPLASTIC"/>
    <property type="match status" value="1"/>
</dbReference>
<dbReference type="Gene3D" id="2.30.42.10">
    <property type="match status" value="1"/>
</dbReference>
<accession>A0ABS2PPB6</accession>
<sequence>MKKFNLSNRFKQWIRPLGLLLVGLIGGVLGALIILQASGISLLNVSGSGTQTTTSKVTYSNSNDTTEAVQKVEDAVVSVINYQSTSSSVSDIYSQMFGNSNSDSSSSSDDELSVYSEGSGVIYKKDGDSAYVVTNTHVIDGAKQIEIMLSDGTKVVGELVGSDTYSDIAVVKISSDKVTTVAEFADSDKLTVGETAIAIGSPLGTEYANSVTQGIVSSLSRTVTMTNDSGQTVSTNAIQTDAAINPGNSGGALVNIEGQVIGINSSKISSTSASSTSSESVEGMGFAIPSNDVVKIINQLEKNGSVTRPALGISMADLSNLSTNAISQLNIPSSVTSGVVVASVQSGMPADGVLKEYDVITKIDDTEVTSTADLQSILYGHSTGDSIKVTFYRGTEEKTATIKLTKTTDDLSQSN</sequence>
<dbReference type="Pfam" id="PF13365">
    <property type="entry name" value="Trypsin_2"/>
    <property type="match status" value="1"/>
</dbReference>
<organism evidence="6 7">
    <name type="scientific">Streptococcus loxodontisalivarius</name>
    <dbReference type="NCBI Taxonomy" id="1349415"/>
    <lineage>
        <taxon>Bacteria</taxon>
        <taxon>Bacillati</taxon>
        <taxon>Bacillota</taxon>
        <taxon>Bacilli</taxon>
        <taxon>Lactobacillales</taxon>
        <taxon>Streptococcaceae</taxon>
        <taxon>Streptococcus</taxon>
    </lineage>
</organism>
<dbReference type="SUPFAM" id="SSF50494">
    <property type="entry name" value="Trypsin-like serine proteases"/>
    <property type="match status" value="1"/>
</dbReference>
<dbReference type="PANTHER" id="PTHR43343">
    <property type="entry name" value="PEPTIDASE S12"/>
    <property type="match status" value="1"/>
</dbReference>
<keyword evidence="7" id="KW-1185">Reference proteome</keyword>
<dbReference type="CDD" id="cd06781">
    <property type="entry name" value="cpPDZ_BsHtra-like"/>
    <property type="match status" value="1"/>
</dbReference>
<dbReference type="PROSITE" id="PS50106">
    <property type="entry name" value="PDZ"/>
    <property type="match status" value="1"/>
</dbReference>
<dbReference type="Proteomes" id="UP000697472">
    <property type="component" value="Unassembled WGS sequence"/>
</dbReference>
<keyword evidence="2 6" id="KW-0645">Protease</keyword>
<feature type="domain" description="PDZ" evidence="5">
    <location>
        <begin position="297"/>
        <end position="395"/>
    </location>
</feature>
<evidence type="ECO:0000313" key="6">
    <source>
        <dbReference type="EMBL" id="MBM7641883.1"/>
    </source>
</evidence>
<evidence type="ECO:0000256" key="3">
    <source>
        <dbReference type="ARBA" id="ARBA00022801"/>
    </source>
</evidence>
<keyword evidence="3 6" id="KW-0378">Hydrolase</keyword>
<dbReference type="InterPro" id="IPR036034">
    <property type="entry name" value="PDZ_sf"/>
</dbReference>
<dbReference type="GO" id="GO:0008233">
    <property type="term" value="F:peptidase activity"/>
    <property type="evidence" value="ECO:0007669"/>
    <property type="project" value="UniProtKB-KW"/>
</dbReference>
<dbReference type="EMBL" id="JAFBEH010000002">
    <property type="protein sequence ID" value="MBM7641883.1"/>
    <property type="molecule type" value="Genomic_DNA"/>
</dbReference>
<evidence type="ECO:0000259" key="5">
    <source>
        <dbReference type="PROSITE" id="PS50106"/>
    </source>
</evidence>
<dbReference type="InterPro" id="IPR001940">
    <property type="entry name" value="Peptidase_S1C"/>
</dbReference>
<dbReference type="InterPro" id="IPR001478">
    <property type="entry name" value="PDZ"/>
</dbReference>
<dbReference type="SMART" id="SM00228">
    <property type="entry name" value="PDZ"/>
    <property type="match status" value="1"/>
</dbReference>
<dbReference type="GO" id="GO:0006508">
    <property type="term" value="P:proteolysis"/>
    <property type="evidence" value="ECO:0007669"/>
    <property type="project" value="UniProtKB-KW"/>
</dbReference>
<evidence type="ECO:0000256" key="2">
    <source>
        <dbReference type="ARBA" id="ARBA00022670"/>
    </source>
</evidence>
<dbReference type="EC" id="3.4.21.107" evidence="6"/>
<dbReference type="Pfam" id="PF13180">
    <property type="entry name" value="PDZ_2"/>
    <property type="match status" value="1"/>
</dbReference>
<keyword evidence="4" id="KW-0720">Serine protease</keyword>
<dbReference type="PRINTS" id="PR00834">
    <property type="entry name" value="PROTEASES2C"/>
</dbReference>
<evidence type="ECO:0000256" key="1">
    <source>
        <dbReference type="ARBA" id="ARBA00010541"/>
    </source>
</evidence>
<protein>
    <submittedName>
        <fullName evidence="6">Serine protease Do</fullName>
        <ecNumber evidence="6">3.4.21.107</ecNumber>
    </submittedName>
</protein>
<evidence type="ECO:0000313" key="7">
    <source>
        <dbReference type="Proteomes" id="UP000697472"/>
    </source>
</evidence>
<name>A0ABS2PPB6_9STRE</name>
<comment type="caution">
    <text evidence="6">The sequence shown here is derived from an EMBL/GenBank/DDBJ whole genome shotgun (WGS) entry which is preliminary data.</text>
</comment>
<gene>
    <name evidence="6" type="ORF">JOC28_000171</name>
</gene>
<evidence type="ECO:0000256" key="4">
    <source>
        <dbReference type="ARBA" id="ARBA00022825"/>
    </source>
</evidence>
<dbReference type="InterPro" id="IPR009003">
    <property type="entry name" value="Peptidase_S1_PA"/>
</dbReference>
<dbReference type="InterPro" id="IPR051201">
    <property type="entry name" value="Chloro_Bact_Ser_Proteases"/>
</dbReference>
<dbReference type="RefSeq" id="WP_205008757.1">
    <property type="nucleotide sequence ID" value="NZ_JAFBEH010000002.1"/>
</dbReference>
<reference evidence="6 7" key="1">
    <citation type="submission" date="2021-01" db="EMBL/GenBank/DDBJ databases">
        <title>Genomic Encyclopedia of Type Strains, Phase IV (KMG-IV): sequencing the most valuable type-strain genomes for metagenomic binning, comparative biology and taxonomic classification.</title>
        <authorList>
            <person name="Goeker M."/>
        </authorList>
    </citation>
    <scope>NUCLEOTIDE SEQUENCE [LARGE SCALE GENOMIC DNA]</scope>
    <source>
        <strain evidence="6 7">DSM 27382</strain>
    </source>
</reference>